<evidence type="ECO:0000256" key="7">
    <source>
        <dbReference type="PROSITE-ProRule" id="PRU00207"/>
    </source>
</evidence>
<dbReference type="PANTHER" id="PTHR10131:SF94">
    <property type="entry name" value="TNF RECEPTOR-ASSOCIATED FACTOR 4"/>
    <property type="match status" value="1"/>
</dbReference>
<feature type="domain" description="MATH" evidence="8">
    <location>
        <begin position="472"/>
        <end position="617"/>
    </location>
</feature>
<dbReference type="SUPFAM" id="SSF49599">
    <property type="entry name" value="TRAF domain-like"/>
    <property type="match status" value="3"/>
</dbReference>
<comment type="subcellular location">
    <subcellularLocation>
        <location evidence="1">Cytoplasm</location>
    </subcellularLocation>
</comment>
<comment type="caution">
    <text evidence="10">The sequence shown here is derived from an EMBL/GenBank/DDBJ whole genome shotgun (WGS) entry which is preliminary data.</text>
</comment>
<keyword evidence="5 7" id="KW-0863">Zinc-finger</keyword>
<feature type="domain" description="TRAF-type" evidence="9">
    <location>
        <begin position="175"/>
        <end position="238"/>
    </location>
</feature>
<keyword evidence="2" id="KW-0963">Cytoplasm</keyword>
<gene>
    <name evidence="10" type="ORF">BOX15_Mlig010453g1</name>
</gene>
<dbReference type="EMBL" id="NIVC01001309">
    <property type="protein sequence ID" value="PAA69597.1"/>
    <property type="molecule type" value="Genomic_DNA"/>
</dbReference>
<name>A0A267F8W0_9PLAT</name>
<evidence type="ECO:0000256" key="4">
    <source>
        <dbReference type="ARBA" id="ARBA00022737"/>
    </source>
</evidence>
<reference evidence="10 11" key="1">
    <citation type="submission" date="2017-06" db="EMBL/GenBank/DDBJ databases">
        <title>A platform for efficient transgenesis in Macrostomum lignano, a flatworm model organism for stem cell research.</title>
        <authorList>
            <person name="Berezikov E."/>
        </authorList>
    </citation>
    <scope>NUCLEOTIDE SEQUENCE [LARGE SCALE GENOMIC DNA]</scope>
    <source>
        <strain evidence="10">DV1</strain>
        <tissue evidence="10">Whole organism</tissue>
    </source>
</reference>
<dbReference type="STRING" id="282301.A0A267F8W0"/>
<keyword evidence="6 7" id="KW-0862">Zinc</keyword>
<evidence type="ECO:0000313" key="11">
    <source>
        <dbReference type="Proteomes" id="UP000215902"/>
    </source>
</evidence>
<evidence type="ECO:0000313" key="10">
    <source>
        <dbReference type="EMBL" id="PAA69597.1"/>
    </source>
</evidence>
<dbReference type="InterPro" id="IPR013083">
    <property type="entry name" value="Znf_RING/FYVE/PHD"/>
</dbReference>
<dbReference type="GO" id="GO:0008270">
    <property type="term" value="F:zinc ion binding"/>
    <property type="evidence" value="ECO:0007669"/>
    <property type="project" value="UniProtKB-KW"/>
</dbReference>
<evidence type="ECO:0008006" key="12">
    <source>
        <dbReference type="Google" id="ProtNLM"/>
    </source>
</evidence>
<accession>A0A267F8W0</accession>
<dbReference type="InterPro" id="IPR002083">
    <property type="entry name" value="MATH/TRAF_dom"/>
</dbReference>
<organism evidence="10 11">
    <name type="scientific">Macrostomum lignano</name>
    <dbReference type="NCBI Taxonomy" id="282301"/>
    <lineage>
        <taxon>Eukaryota</taxon>
        <taxon>Metazoa</taxon>
        <taxon>Spiralia</taxon>
        <taxon>Lophotrochozoa</taxon>
        <taxon>Platyhelminthes</taxon>
        <taxon>Rhabditophora</taxon>
        <taxon>Macrostomorpha</taxon>
        <taxon>Macrostomida</taxon>
        <taxon>Macrostomidae</taxon>
        <taxon>Macrostomum</taxon>
    </lineage>
</organism>
<dbReference type="GO" id="GO:0007165">
    <property type="term" value="P:signal transduction"/>
    <property type="evidence" value="ECO:0007669"/>
    <property type="project" value="InterPro"/>
</dbReference>
<dbReference type="InterPro" id="IPR008974">
    <property type="entry name" value="TRAF-like"/>
</dbReference>
<dbReference type="AlphaFoldDB" id="A0A267F8W0"/>
<evidence type="ECO:0000256" key="6">
    <source>
        <dbReference type="ARBA" id="ARBA00022833"/>
    </source>
</evidence>
<dbReference type="PROSITE" id="PS50144">
    <property type="entry name" value="MATH"/>
    <property type="match status" value="1"/>
</dbReference>
<dbReference type="Proteomes" id="UP000215902">
    <property type="component" value="Unassembled WGS sequence"/>
</dbReference>
<dbReference type="SMART" id="SM00061">
    <property type="entry name" value="MATH"/>
    <property type="match status" value="1"/>
</dbReference>
<feature type="non-terminal residue" evidence="10">
    <location>
        <position position="1"/>
    </location>
</feature>
<dbReference type="InterPro" id="IPR001293">
    <property type="entry name" value="Znf_TRAF"/>
</dbReference>
<keyword evidence="4" id="KW-0677">Repeat</keyword>
<dbReference type="PIRSF" id="PIRSF015614">
    <property type="entry name" value="TRAF"/>
    <property type="match status" value="1"/>
</dbReference>
<evidence type="ECO:0000259" key="9">
    <source>
        <dbReference type="PROSITE" id="PS50145"/>
    </source>
</evidence>
<feature type="domain" description="TRAF-type" evidence="9">
    <location>
        <begin position="121"/>
        <end position="173"/>
    </location>
</feature>
<feature type="zinc finger region" description="TRAF-type" evidence="7">
    <location>
        <begin position="121"/>
        <end position="173"/>
    </location>
</feature>
<dbReference type="PROSITE" id="PS50145">
    <property type="entry name" value="ZF_TRAF"/>
    <property type="match status" value="2"/>
</dbReference>
<dbReference type="PANTHER" id="PTHR10131">
    <property type="entry name" value="TNF RECEPTOR ASSOCIATED FACTOR"/>
    <property type="match status" value="1"/>
</dbReference>
<feature type="zinc finger region" description="TRAF-type" evidence="7">
    <location>
        <begin position="175"/>
        <end position="238"/>
    </location>
</feature>
<evidence type="ECO:0000256" key="2">
    <source>
        <dbReference type="ARBA" id="ARBA00022490"/>
    </source>
</evidence>
<dbReference type="InterPro" id="IPR012227">
    <property type="entry name" value="TNF_rcpt-assoc_TRAF_met"/>
</dbReference>
<keyword evidence="3 7" id="KW-0479">Metal-binding</keyword>
<dbReference type="Pfam" id="PF02176">
    <property type="entry name" value="zf-TRAF"/>
    <property type="match status" value="2"/>
</dbReference>
<dbReference type="GO" id="GO:0042981">
    <property type="term" value="P:regulation of apoptotic process"/>
    <property type="evidence" value="ECO:0007669"/>
    <property type="project" value="InterPro"/>
</dbReference>
<evidence type="ECO:0000256" key="1">
    <source>
        <dbReference type="ARBA" id="ARBA00004496"/>
    </source>
</evidence>
<dbReference type="Pfam" id="PF22486">
    <property type="entry name" value="MATH_2"/>
    <property type="match status" value="1"/>
</dbReference>
<dbReference type="GO" id="GO:0043122">
    <property type="term" value="P:regulation of canonical NF-kappaB signal transduction"/>
    <property type="evidence" value="ECO:0007669"/>
    <property type="project" value="TreeGrafter"/>
</dbReference>
<proteinExistence type="predicted"/>
<sequence>PPMSTPGLSEKASLAQPADEKAVPPQLRCNSCSKPVFNAFQTPHGCRICQSCVQAKLHPTERRLCPGTTEACKDEDEEIRICQSSCVPDIATRREISKLTVFCPNRDGGCKDQMKWREVDTHLEKCEYEKVSCELCRDSILKKRLKSHLSDECRQRRVTCGLCQQSVVHSEMEKSHRNLDSATCCPRYTDYCPFCKDKSRKLNRKDFVEHLKTCPDKPNECKYSHLGCERKARKSDLEKHYRDEVDHHLTLLDSKLRQVASGPRFAPPTAATAAATVVPAGGTGEVEEVKRKVADIHDHFKKLQVNVANWAHTTLEFEQMADKFGGISQMRQFLKNLDEKIRQMETPGVEEQRWVTCDLCKKELLHSDMESIHRNLDSATCCPRYTDYCPFCKDKSRKLNRKDFVEHAKICSKYTVTISGLLQYLQDIGTRLRLTSNLSNAEGTVDASSSMVQQKLNEIEFRLLNLEGTSYDGFLVWKVSNFTKRRREAMDKRVTSIFSQPFLSRHQDFKFRVRLFLNGNKSGKGTHVSVYLVLMQHEFDDIQEWPLKATVSFKMVNLRNRADDVAKTVRFDSGNQRPSGREDLSVCCGEAKFMSISQFKNSDRFVKNDSFYLEVDVAVDGESGQGRRGRRK</sequence>
<protein>
    <recommendedName>
        <fullName evidence="12">TRAF-type domain-containing protein</fullName>
    </recommendedName>
</protein>
<evidence type="ECO:0000256" key="3">
    <source>
        <dbReference type="ARBA" id="ARBA00022723"/>
    </source>
</evidence>
<dbReference type="Gene3D" id="3.30.40.10">
    <property type="entry name" value="Zinc/RING finger domain, C3HC4 (zinc finger)"/>
    <property type="match status" value="3"/>
</dbReference>
<evidence type="ECO:0000256" key="5">
    <source>
        <dbReference type="ARBA" id="ARBA00022771"/>
    </source>
</evidence>
<evidence type="ECO:0000259" key="8">
    <source>
        <dbReference type="PROSITE" id="PS50144"/>
    </source>
</evidence>
<dbReference type="Gene3D" id="2.60.210.10">
    <property type="entry name" value="Apoptosis, Tumor Necrosis Factor Receptor Associated Protein 2, Chain A"/>
    <property type="match status" value="1"/>
</dbReference>
<dbReference type="GO" id="GO:0009898">
    <property type="term" value="C:cytoplasmic side of plasma membrane"/>
    <property type="evidence" value="ECO:0007669"/>
    <property type="project" value="TreeGrafter"/>
</dbReference>
<dbReference type="GO" id="GO:0005164">
    <property type="term" value="F:tumor necrosis factor receptor binding"/>
    <property type="evidence" value="ECO:0007669"/>
    <property type="project" value="TreeGrafter"/>
</dbReference>
<dbReference type="GO" id="GO:0005737">
    <property type="term" value="C:cytoplasm"/>
    <property type="evidence" value="ECO:0007669"/>
    <property type="project" value="UniProtKB-SubCell"/>
</dbReference>
<dbReference type="OrthoDB" id="5947827at2759"/>
<keyword evidence="11" id="KW-1185">Reference proteome</keyword>